<dbReference type="RefSeq" id="WP_345271329.1">
    <property type="nucleotide sequence ID" value="NZ_BAABHB010000020.1"/>
</dbReference>
<dbReference type="SUPFAM" id="SSF54060">
    <property type="entry name" value="His-Me finger endonucleases"/>
    <property type="match status" value="1"/>
</dbReference>
<feature type="domain" description="DNA/RNA non-specific endonuclease/pyrophosphatase/phosphodiesterase" evidence="3">
    <location>
        <begin position="461"/>
        <end position="667"/>
    </location>
</feature>
<feature type="compositionally biased region" description="Polar residues" evidence="1">
    <location>
        <begin position="332"/>
        <end position="341"/>
    </location>
</feature>
<feature type="domain" description="ENPP1-3/EXOG-like endonuclease/phosphodiesterase" evidence="2">
    <location>
        <begin position="462"/>
        <end position="667"/>
    </location>
</feature>
<keyword evidence="4" id="KW-0255">Endonuclease</keyword>
<keyword evidence="5" id="KW-1185">Reference proteome</keyword>
<dbReference type="CDD" id="cd00091">
    <property type="entry name" value="NUC"/>
    <property type="match status" value="1"/>
</dbReference>
<evidence type="ECO:0000256" key="1">
    <source>
        <dbReference type="SAM" id="MobiDB-lite"/>
    </source>
</evidence>
<organism evidence="4 5">
    <name type="scientific">Nibrella viscosa</name>
    <dbReference type="NCBI Taxonomy" id="1084524"/>
    <lineage>
        <taxon>Bacteria</taxon>
        <taxon>Pseudomonadati</taxon>
        <taxon>Bacteroidota</taxon>
        <taxon>Cytophagia</taxon>
        <taxon>Cytophagales</taxon>
        <taxon>Spirosomataceae</taxon>
        <taxon>Nibrella</taxon>
    </lineage>
</organism>
<evidence type="ECO:0000259" key="2">
    <source>
        <dbReference type="SMART" id="SM00477"/>
    </source>
</evidence>
<keyword evidence="4" id="KW-0540">Nuclease</keyword>
<gene>
    <name evidence="4" type="ORF">GCM10023187_55270</name>
</gene>
<dbReference type="InterPro" id="IPR009003">
    <property type="entry name" value="Peptidase_S1_PA"/>
</dbReference>
<dbReference type="InterPro" id="IPR001604">
    <property type="entry name" value="Endo_G_ENPP1-like_dom"/>
</dbReference>
<dbReference type="Proteomes" id="UP001500936">
    <property type="component" value="Unassembled WGS sequence"/>
</dbReference>
<dbReference type="InterPro" id="IPR044929">
    <property type="entry name" value="DNA/RNA_non-sp_Endonuclease_sf"/>
</dbReference>
<dbReference type="PANTHER" id="PTHR13966">
    <property type="entry name" value="ENDONUCLEASE RELATED"/>
    <property type="match status" value="1"/>
</dbReference>
<dbReference type="Pfam" id="PF01223">
    <property type="entry name" value="Endonuclease_NS"/>
    <property type="match status" value="1"/>
</dbReference>
<dbReference type="Gene3D" id="3.40.570.10">
    <property type="entry name" value="Extracellular Endonuclease, subunit A"/>
    <property type="match status" value="1"/>
</dbReference>
<dbReference type="InterPro" id="IPR044925">
    <property type="entry name" value="His-Me_finger_sf"/>
</dbReference>
<evidence type="ECO:0000313" key="5">
    <source>
        <dbReference type="Proteomes" id="UP001500936"/>
    </source>
</evidence>
<evidence type="ECO:0000259" key="3">
    <source>
        <dbReference type="SMART" id="SM00892"/>
    </source>
</evidence>
<evidence type="ECO:0000313" key="4">
    <source>
        <dbReference type="EMBL" id="GAA4420200.1"/>
    </source>
</evidence>
<dbReference type="InterPro" id="IPR020821">
    <property type="entry name" value="ENPP1-3/EXOG-like_nuc-like"/>
</dbReference>
<reference evidence="5" key="1">
    <citation type="journal article" date="2019" name="Int. J. Syst. Evol. Microbiol.">
        <title>The Global Catalogue of Microorganisms (GCM) 10K type strain sequencing project: providing services to taxonomists for standard genome sequencing and annotation.</title>
        <authorList>
            <consortium name="The Broad Institute Genomics Platform"/>
            <consortium name="The Broad Institute Genome Sequencing Center for Infectious Disease"/>
            <person name="Wu L."/>
            <person name="Ma J."/>
        </authorList>
    </citation>
    <scope>NUCLEOTIDE SEQUENCE [LARGE SCALE GENOMIC DNA]</scope>
    <source>
        <strain evidence="5">JCM 17925</strain>
    </source>
</reference>
<name>A0ABP8L2B6_9BACT</name>
<dbReference type="GO" id="GO:0004519">
    <property type="term" value="F:endonuclease activity"/>
    <property type="evidence" value="ECO:0007669"/>
    <property type="project" value="UniProtKB-KW"/>
</dbReference>
<dbReference type="Gene3D" id="2.40.10.10">
    <property type="entry name" value="Trypsin-like serine proteases"/>
    <property type="match status" value="2"/>
</dbReference>
<dbReference type="EMBL" id="BAABHB010000020">
    <property type="protein sequence ID" value="GAA4420200.1"/>
    <property type="molecule type" value="Genomic_DNA"/>
</dbReference>
<feature type="region of interest" description="Disordered" evidence="1">
    <location>
        <begin position="325"/>
        <end position="359"/>
    </location>
</feature>
<dbReference type="PANTHER" id="PTHR13966:SF5">
    <property type="entry name" value="ENDONUCLEASE G, MITOCHONDRIAL"/>
    <property type="match status" value="1"/>
</dbReference>
<proteinExistence type="predicted"/>
<keyword evidence="4" id="KW-0378">Hydrolase</keyword>
<dbReference type="InterPro" id="IPR043504">
    <property type="entry name" value="Peptidase_S1_PA_chymotrypsin"/>
</dbReference>
<comment type="caution">
    <text evidence="4">The sequence shown here is derived from an EMBL/GenBank/DDBJ whole genome shotgun (WGS) entry which is preliminary data.</text>
</comment>
<protein>
    <submittedName>
        <fullName evidence="4">DNA/RNA non-specific endonuclease</fullName>
    </submittedName>
</protein>
<dbReference type="SUPFAM" id="SSF50494">
    <property type="entry name" value="Trypsin-like serine proteases"/>
    <property type="match status" value="1"/>
</dbReference>
<dbReference type="Pfam" id="PF13365">
    <property type="entry name" value="Trypsin_2"/>
    <property type="match status" value="1"/>
</dbReference>
<accession>A0ABP8L2B6</accession>
<feature type="compositionally biased region" description="Low complexity" evidence="1">
    <location>
        <begin position="380"/>
        <end position="395"/>
    </location>
</feature>
<sequence length="693" mass="76803">MKSIEERIRLAVRKVETSDKQLAKEFEKIRRTESAKEEARSMSALLESAVMGPVPLKPGIGLETIVLRLGRPVLSVLMDRAVLQFGDVESEVWRERLEKADELLTSAIRSVGRIELTNHTFFDWVGTGWLVADDVVVTNRHVAELFGRHENSKFVFRQGRGGRTISATIDFLEEFSRTDDLTFSVESILHIEPENGPDIAFLRVKVEAGRQLAEPIMLETDRITGTPDVAVIGYPARDSRIPDQQLMVDIFGDVFDKKRLAPGQITGLTTEALLHDCSTLGGNSGSVVLDMQTGRALGLHFAGRFLDSNFAVSAELISDRLKKFTKQPVPSPSGNKDQGSFNGIHPSTHMINIPAGAGQPGQHTIQFTIPVQISVTIGNPVQSPVAPSGGSSSAGRQTGVAEEEDFIEEEARPADYVNRPGYVPDFLGANAEVPLPEPGDQLREDVLTFTGLGGQTEYILKYQHFSVVMSRSRRMCLFSAVNIDGKTSAKRKRVGWRLDPRIPTNAQIRNECYGDPPKFSRGHMTRREDPVWGSADAASTGNADSMHVTNAVPQMQPFNAGIWLGLEDYALDHAREDDMRISVFTGPVFREDDPVRFGVRIPRTFWKIIAFIHDHTQQLSATGYTMSQEAFLREEEFVFGQHRTAQVPIAGIEALTDLSFGRLTEADPLNRQQEAPQPDLTSLSQIRFISRNS</sequence>
<dbReference type="SMART" id="SM00892">
    <property type="entry name" value="Endonuclease_NS"/>
    <property type="match status" value="1"/>
</dbReference>
<feature type="region of interest" description="Disordered" evidence="1">
    <location>
        <begin position="380"/>
        <end position="412"/>
    </location>
</feature>
<dbReference type="InterPro" id="IPR040255">
    <property type="entry name" value="Non-specific_endonuclease"/>
</dbReference>
<dbReference type="SMART" id="SM00477">
    <property type="entry name" value="NUC"/>
    <property type="match status" value="1"/>
</dbReference>